<comment type="caution">
    <text evidence="10">The sequence shown here is derived from an EMBL/GenBank/DDBJ whole genome shotgun (WGS) entry which is preliminary data.</text>
</comment>
<dbReference type="PANTHER" id="PTHR30607:SF2">
    <property type="entry name" value="POTASSIUM-TRANSPORTING ATPASE POTASSIUM-BINDING SUBUNIT"/>
    <property type="match status" value="1"/>
</dbReference>
<evidence type="ECO:0000256" key="4">
    <source>
        <dbReference type="ARBA" id="ARBA00022692"/>
    </source>
</evidence>
<keyword evidence="2" id="KW-1003">Cell membrane</keyword>
<evidence type="ECO:0000256" key="8">
    <source>
        <dbReference type="ARBA" id="ARBA00023136"/>
    </source>
</evidence>
<evidence type="ECO:0000256" key="5">
    <source>
        <dbReference type="ARBA" id="ARBA00022958"/>
    </source>
</evidence>
<evidence type="ECO:0008006" key="12">
    <source>
        <dbReference type="Google" id="ProtNLM"/>
    </source>
</evidence>
<dbReference type="EMBL" id="LHYF01000069">
    <property type="protein sequence ID" value="KXB05823.1"/>
    <property type="molecule type" value="Genomic_DNA"/>
</dbReference>
<name>A0A133VH99_9EURY</name>
<evidence type="ECO:0000313" key="11">
    <source>
        <dbReference type="Proteomes" id="UP000070404"/>
    </source>
</evidence>
<keyword evidence="3" id="KW-0633">Potassium transport</keyword>
<dbReference type="PANTHER" id="PTHR30607">
    <property type="entry name" value="POTASSIUM-TRANSPORTING ATPASE A CHAIN"/>
    <property type="match status" value="1"/>
</dbReference>
<dbReference type="InterPro" id="IPR004623">
    <property type="entry name" value="KdpA"/>
</dbReference>
<organism evidence="10 11">
    <name type="scientific">candidate division MSBL1 archaeon SCGC-AAA382C18</name>
    <dbReference type="NCBI Taxonomy" id="1698281"/>
    <lineage>
        <taxon>Archaea</taxon>
        <taxon>Methanobacteriati</taxon>
        <taxon>Methanobacteriota</taxon>
        <taxon>candidate division MSBL1</taxon>
    </lineage>
</organism>
<evidence type="ECO:0000256" key="1">
    <source>
        <dbReference type="ARBA" id="ARBA00022448"/>
    </source>
</evidence>
<dbReference type="GO" id="GO:0005886">
    <property type="term" value="C:plasma membrane"/>
    <property type="evidence" value="ECO:0007669"/>
    <property type="project" value="TreeGrafter"/>
</dbReference>
<gene>
    <name evidence="10" type="ORF">AKJ52_02965</name>
</gene>
<dbReference type="Proteomes" id="UP000070404">
    <property type="component" value="Unassembled WGS sequence"/>
</dbReference>
<keyword evidence="4 9" id="KW-0812">Transmembrane</keyword>
<feature type="non-terminal residue" evidence="10">
    <location>
        <position position="135"/>
    </location>
</feature>
<accession>A0A133VH99</accession>
<feature type="transmembrane region" description="Helical" evidence="9">
    <location>
        <begin position="78"/>
        <end position="97"/>
    </location>
</feature>
<dbReference type="GO" id="GO:0008556">
    <property type="term" value="F:P-type potassium transmembrane transporter activity"/>
    <property type="evidence" value="ECO:0007669"/>
    <property type="project" value="InterPro"/>
</dbReference>
<reference evidence="10 11" key="1">
    <citation type="journal article" date="2016" name="Sci. Rep.">
        <title>Metabolic traits of an uncultured archaeal lineage -MSBL1- from brine pools of the Red Sea.</title>
        <authorList>
            <person name="Mwirichia R."/>
            <person name="Alam I."/>
            <person name="Rashid M."/>
            <person name="Vinu M."/>
            <person name="Ba-Alawi W."/>
            <person name="Anthony Kamau A."/>
            <person name="Kamanda Ngugi D."/>
            <person name="Goker M."/>
            <person name="Klenk H.P."/>
            <person name="Bajic V."/>
            <person name="Stingl U."/>
        </authorList>
    </citation>
    <scope>NUCLEOTIDE SEQUENCE [LARGE SCALE GENOMIC DNA]</scope>
    <source>
        <strain evidence="10">SCGC-AAA382C18</strain>
    </source>
</reference>
<keyword evidence="6 9" id="KW-1133">Transmembrane helix</keyword>
<keyword evidence="1" id="KW-0813">Transport</keyword>
<evidence type="ECO:0000256" key="6">
    <source>
        <dbReference type="ARBA" id="ARBA00022989"/>
    </source>
</evidence>
<dbReference type="Pfam" id="PF03814">
    <property type="entry name" value="KdpA"/>
    <property type="match status" value="1"/>
</dbReference>
<evidence type="ECO:0000256" key="3">
    <source>
        <dbReference type="ARBA" id="ARBA00022538"/>
    </source>
</evidence>
<protein>
    <recommendedName>
        <fullName evidence="12">Potassium-transporting ATPase subunit KdpA</fullName>
    </recommendedName>
</protein>
<evidence type="ECO:0000256" key="9">
    <source>
        <dbReference type="SAM" id="Phobius"/>
    </source>
</evidence>
<proteinExistence type="predicted"/>
<feature type="transmembrane region" description="Helical" evidence="9">
    <location>
        <begin position="6"/>
        <end position="30"/>
    </location>
</feature>
<keyword evidence="11" id="KW-1185">Reference proteome</keyword>
<keyword evidence="7" id="KW-0406">Ion transport</keyword>
<evidence type="ECO:0000256" key="2">
    <source>
        <dbReference type="ARBA" id="ARBA00022475"/>
    </source>
</evidence>
<sequence length="135" mass="15811">MFNTIVQISILVAFLATLIYLLGEYLAWIFKKQAGSKGKLPSWLKWIKNLDKIFSPIEHFIYKAIGLDTEDGMNWRKYLFSVFAFNSVLFFFIIFIFKFQGHLPLNPLELPGMSWDQAFHTASTFVTNTNQQHYM</sequence>
<evidence type="ECO:0000313" key="10">
    <source>
        <dbReference type="EMBL" id="KXB05823.1"/>
    </source>
</evidence>
<evidence type="ECO:0000256" key="7">
    <source>
        <dbReference type="ARBA" id="ARBA00023065"/>
    </source>
</evidence>
<keyword evidence="5" id="KW-0630">Potassium</keyword>
<keyword evidence="8 9" id="KW-0472">Membrane</keyword>
<dbReference type="AlphaFoldDB" id="A0A133VH99"/>